<feature type="transmembrane region" description="Helical" evidence="5">
    <location>
        <begin position="89"/>
        <end position="106"/>
    </location>
</feature>
<proteinExistence type="predicted"/>
<keyword evidence="4 5" id="KW-0472">Membrane</keyword>
<evidence type="ECO:0000256" key="5">
    <source>
        <dbReference type="SAM" id="Phobius"/>
    </source>
</evidence>
<evidence type="ECO:0000313" key="8">
    <source>
        <dbReference type="Proteomes" id="UP000659698"/>
    </source>
</evidence>
<keyword evidence="2 5" id="KW-0812">Transmembrane</keyword>
<feature type="transmembrane region" description="Helical" evidence="5">
    <location>
        <begin position="37"/>
        <end position="53"/>
    </location>
</feature>
<evidence type="ECO:0000256" key="3">
    <source>
        <dbReference type="ARBA" id="ARBA00022989"/>
    </source>
</evidence>
<feature type="transmembrane region" description="Helical" evidence="5">
    <location>
        <begin position="246"/>
        <end position="264"/>
    </location>
</feature>
<dbReference type="PANTHER" id="PTHR37422:SF13">
    <property type="entry name" value="LIPOPOLYSACCHARIDE BIOSYNTHESIS PROTEIN PA4999-RELATED"/>
    <property type="match status" value="1"/>
</dbReference>
<keyword evidence="7" id="KW-0436">Ligase</keyword>
<dbReference type="PANTHER" id="PTHR37422">
    <property type="entry name" value="TEICHURONIC ACID BIOSYNTHESIS PROTEIN TUAE"/>
    <property type="match status" value="1"/>
</dbReference>
<protein>
    <submittedName>
        <fullName evidence="7">O-antigen ligase family protein</fullName>
    </submittedName>
</protein>
<organism evidence="7 8">
    <name type="scientific">Rufibacter sediminis</name>
    <dbReference type="NCBI Taxonomy" id="2762756"/>
    <lineage>
        <taxon>Bacteria</taxon>
        <taxon>Pseudomonadati</taxon>
        <taxon>Bacteroidota</taxon>
        <taxon>Cytophagia</taxon>
        <taxon>Cytophagales</taxon>
        <taxon>Hymenobacteraceae</taxon>
        <taxon>Rufibacter</taxon>
    </lineage>
</organism>
<dbReference type="GO" id="GO:0016874">
    <property type="term" value="F:ligase activity"/>
    <property type="evidence" value="ECO:0007669"/>
    <property type="project" value="UniProtKB-KW"/>
</dbReference>
<comment type="caution">
    <text evidence="7">The sequence shown here is derived from an EMBL/GenBank/DDBJ whole genome shotgun (WGS) entry which is preliminary data.</text>
</comment>
<evidence type="ECO:0000313" key="7">
    <source>
        <dbReference type="EMBL" id="MBC3538115.1"/>
    </source>
</evidence>
<reference evidence="7 8" key="1">
    <citation type="journal article" date="2019" name="Int. J. Syst. Evol. Microbiol.">
        <title>Rufibacter sediminis sp. nov., isolated from freshwater lake sediment.</title>
        <authorList>
            <person name="Qu J.H."/>
            <person name="Zhang L.J."/>
            <person name="Fu Y.H."/>
            <person name="Li H.F."/>
        </authorList>
    </citation>
    <scope>NUCLEOTIDE SEQUENCE [LARGE SCALE GENOMIC DNA]</scope>
    <source>
        <strain evidence="7 8">H-1</strain>
    </source>
</reference>
<feature type="transmembrane region" description="Helical" evidence="5">
    <location>
        <begin position="65"/>
        <end position="83"/>
    </location>
</feature>
<feature type="transmembrane region" description="Helical" evidence="5">
    <location>
        <begin position="224"/>
        <end position="241"/>
    </location>
</feature>
<dbReference type="Pfam" id="PF04932">
    <property type="entry name" value="Wzy_C"/>
    <property type="match status" value="1"/>
</dbReference>
<feature type="transmembrane region" description="Helical" evidence="5">
    <location>
        <begin position="12"/>
        <end position="31"/>
    </location>
</feature>
<feature type="transmembrane region" description="Helical" evidence="5">
    <location>
        <begin position="118"/>
        <end position="135"/>
    </location>
</feature>
<comment type="subcellular location">
    <subcellularLocation>
        <location evidence="1">Membrane</location>
        <topology evidence="1">Multi-pass membrane protein</topology>
    </subcellularLocation>
</comment>
<evidence type="ECO:0000256" key="1">
    <source>
        <dbReference type="ARBA" id="ARBA00004141"/>
    </source>
</evidence>
<dbReference type="InterPro" id="IPR007016">
    <property type="entry name" value="O-antigen_ligase-rel_domated"/>
</dbReference>
<accession>A0ABR6VLL6</accession>
<feature type="domain" description="O-antigen ligase-related" evidence="6">
    <location>
        <begin position="208"/>
        <end position="350"/>
    </location>
</feature>
<dbReference type="Proteomes" id="UP000659698">
    <property type="component" value="Unassembled WGS sequence"/>
</dbReference>
<evidence type="ECO:0000259" key="6">
    <source>
        <dbReference type="Pfam" id="PF04932"/>
    </source>
</evidence>
<name>A0ABR6VLL6_9BACT</name>
<feature type="transmembrane region" description="Helical" evidence="5">
    <location>
        <begin position="366"/>
        <end position="385"/>
    </location>
</feature>
<gene>
    <name evidence="7" type="ORF">H7U12_00385</name>
</gene>
<sequence length="424" mass="48681">MSFSSLTKKSVFTRQDAFAYLIYVYALIIPLRTHLKSYVFLALLAYFLWKCLFAGNWRHIPKSSAFKALAGYFALCVLSLLYTEHPKETLNFIILQGTLAFLPLIVYKQLTLKQIHAALLLFCLSCFCLSVYATVDITRQYFDKFPQHVHQWQEIDWTFFSYFLPQNIKFHAPYYSLYIGVCLIIHSYFLFVSRKTHQKKAFFLHLFFCVFFFAFQALLSSRTALVATVVVIALVWAYVAVKAGRYGLMVAVVVFTLGTSFLVFQKVTYLKMKFSESAGVYQRKMMWTSALDIIREHPLLGISHGNAEEALVERYKANQFTEGVEARFDAHNQFLMHGVSLGILGALAFLLVLFFLGKEAYQRQDYILFCFIAVFAICCLTESLLQRRDGTLLFSFITSLLLFANKEPQVGLPADEPVDKTPTT</sequence>
<feature type="transmembrane region" description="Helical" evidence="5">
    <location>
        <begin position="201"/>
        <end position="218"/>
    </location>
</feature>
<keyword evidence="8" id="KW-1185">Reference proteome</keyword>
<keyword evidence="3 5" id="KW-1133">Transmembrane helix</keyword>
<evidence type="ECO:0000256" key="2">
    <source>
        <dbReference type="ARBA" id="ARBA00022692"/>
    </source>
</evidence>
<dbReference type="EMBL" id="JACOAF010000001">
    <property type="protein sequence ID" value="MBC3538115.1"/>
    <property type="molecule type" value="Genomic_DNA"/>
</dbReference>
<dbReference type="InterPro" id="IPR051533">
    <property type="entry name" value="WaaL-like"/>
</dbReference>
<evidence type="ECO:0000256" key="4">
    <source>
        <dbReference type="ARBA" id="ARBA00023136"/>
    </source>
</evidence>
<dbReference type="RefSeq" id="WP_186631168.1">
    <property type="nucleotide sequence ID" value="NZ_JACOAF010000001.1"/>
</dbReference>
<feature type="transmembrane region" description="Helical" evidence="5">
    <location>
        <begin position="334"/>
        <end position="354"/>
    </location>
</feature>
<feature type="transmembrane region" description="Helical" evidence="5">
    <location>
        <begin position="172"/>
        <end position="192"/>
    </location>
</feature>